<dbReference type="Pfam" id="PF07686">
    <property type="entry name" value="V-set"/>
    <property type="match status" value="1"/>
</dbReference>
<dbReference type="InterPro" id="IPR013783">
    <property type="entry name" value="Ig-like_fold"/>
</dbReference>
<reference evidence="7" key="1">
    <citation type="submission" date="2018-12" db="EMBL/GenBank/DDBJ databases">
        <authorList>
            <person name="Yazar S."/>
        </authorList>
    </citation>
    <scope>NUCLEOTIDE SEQUENCE [LARGE SCALE GENOMIC DNA]</scope>
</reference>
<evidence type="ECO:0000256" key="2">
    <source>
        <dbReference type="ARBA" id="ARBA00023130"/>
    </source>
</evidence>
<dbReference type="InterPro" id="IPR036179">
    <property type="entry name" value="Ig-like_dom_sf"/>
</dbReference>
<evidence type="ECO:0000256" key="3">
    <source>
        <dbReference type="ARBA" id="ARBA00023170"/>
    </source>
</evidence>
<dbReference type="PANTHER" id="PTHR19367:SF8">
    <property type="entry name" value="T CELL RECEPTOR ALPHA VARIABLE 3"/>
    <property type="match status" value="1"/>
</dbReference>
<evidence type="ECO:0000256" key="1">
    <source>
        <dbReference type="ARBA" id="ARBA00022729"/>
    </source>
</evidence>
<dbReference type="InterPro" id="IPR051287">
    <property type="entry name" value="TCR_variable_region"/>
</dbReference>
<keyword evidence="4" id="KW-0393">Immunoglobulin domain</keyword>
<organism evidence="6 7">
    <name type="scientific">Vombatus ursinus</name>
    <name type="common">Common wombat</name>
    <dbReference type="NCBI Taxonomy" id="29139"/>
    <lineage>
        <taxon>Eukaryota</taxon>
        <taxon>Metazoa</taxon>
        <taxon>Chordata</taxon>
        <taxon>Craniata</taxon>
        <taxon>Vertebrata</taxon>
        <taxon>Euteleostomi</taxon>
        <taxon>Mammalia</taxon>
        <taxon>Metatheria</taxon>
        <taxon>Diprotodontia</taxon>
        <taxon>Vombatidae</taxon>
        <taxon>Vombatus</taxon>
    </lineage>
</organism>
<sequence length="111" mass="12326">LANFSDSLNFRGETRAQSVTQSEALITVSEGAPLDVKCIYSYTGFLYFSLYSQYPNQEPQLLLESNTGRSLVKGIKGFEAEFNEGKTSFHLKKLSAQGSDSVMYFCVLSTQ</sequence>
<dbReference type="GeneTree" id="ENSGT00940000153073"/>
<evidence type="ECO:0000313" key="6">
    <source>
        <dbReference type="Ensembl" id="ENSVURP00010026518.1"/>
    </source>
</evidence>
<keyword evidence="2" id="KW-1064">Adaptive immunity</keyword>
<accession>A0A4X2LR53</accession>
<dbReference type="Proteomes" id="UP000314987">
    <property type="component" value="Unassembled WGS sequence"/>
</dbReference>
<keyword evidence="3" id="KW-0675">Receptor</keyword>
<dbReference type="PANTHER" id="PTHR19367">
    <property type="entry name" value="T-CELL RECEPTOR ALPHA CHAIN V REGION"/>
    <property type="match status" value="1"/>
</dbReference>
<feature type="domain" description="Immunoglobulin V-set" evidence="5">
    <location>
        <begin position="21"/>
        <end position="108"/>
    </location>
</feature>
<dbReference type="SUPFAM" id="SSF48726">
    <property type="entry name" value="Immunoglobulin"/>
    <property type="match status" value="1"/>
</dbReference>
<evidence type="ECO:0000313" key="7">
    <source>
        <dbReference type="Proteomes" id="UP000314987"/>
    </source>
</evidence>
<keyword evidence="2" id="KW-0391">Immunity</keyword>
<dbReference type="AlphaFoldDB" id="A0A4X2LR53"/>
<keyword evidence="7" id="KW-1185">Reference proteome</keyword>
<dbReference type="InterPro" id="IPR013106">
    <property type="entry name" value="Ig_V-set"/>
</dbReference>
<protein>
    <recommendedName>
        <fullName evidence="5">Immunoglobulin V-set domain-containing protein</fullName>
    </recommendedName>
</protein>
<dbReference type="GO" id="GO:0002250">
    <property type="term" value="P:adaptive immune response"/>
    <property type="evidence" value="ECO:0007669"/>
    <property type="project" value="UniProtKB-KW"/>
</dbReference>
<evidence type="ECO:0000259" key="5">
    <source>
        <dbReference type="Pfam" id="PF07686"/>
    </source>
</evidence>
<dbReference type="Ensembl" id="ENSVURT00010030206.1">
    <property type="protein sequence ID" value="ENSVURP00010026518.1"/>
    <property type="gene ID" value="ENSVURG00010020292.1"/>
</dbReference>
<name>A0A4X2LR53_VOMUR</name>
<evidence type="ECO:0000256" key="4">
    <source>
        <dbReference type="ARBA" id="ARBA00023319"/>
    </source>
</evidence>
<reference evidence="6" key="3">
    <citation type="submission" date="2025-09" db="UniProtKB">
        <authorList>
            <consortium name="Ensembl"/>
        </authorList>
    </citation>
    <scope>IDENTIFICATION</scope>
</reference>
<proteinExistence type="predicted"/>
<dbReference type="Gene3D" id="2.60.40.10">
    <property type="entry name" value="Immunoglobulins"/>
    <property type="match status" value="1"/>
</dbReference>
<dbReference type="OMA" id="INCKTIR"/>
<dbReference type="STRING" id="29139.ENSVURP00010026518"/>
<reference evidence="6" key="2">
    <citation type="submission" date="2025-08" db="UniProtKB">
        <authorList>
            <consortium name="Ensembl"/>
        </authorList>
    </citation>
    <scope>IDENTIFICATION</scope>
</reference>
<keyword evidence="1" id="KW-0732">Signal</keyword>